<organism evidence="8 9">
    <name type="scientific">Antrihabitans spumae</name>
    <dbReference type="NCBI Taxonomy" id="3373370"/>
    <lineage>
        <taxon>Bacteria</taxon>
        <taxon>Bacillati</taxon>
        <taxon>Actinomycetota</taxon>
        <taxon>Actinomycetes</taxon>
        <taxon>Mycobacteriales</taxon>
        <taxon>Nocardiaceae</taxon>
        <taxon>Antrihabitans</taxon>
    </lineage>
</organism>
<evidence type="ECO:0000256" key="5">
    <source>
        <dbReference type="ARBA" id="ARBA00022842"/>
    </source>
</evidence>
<keyword evidence="1 6" id="KW-1277">Toxin-antitoxin system</keyword>
<keyword evidence="5 6" id="KW-0460">Magnesium</keyword>
<evidence type="ECO:0000256" key="2">
    <source>
        <dbReference type="ARBA" id="ARBA00022722"/>
    </source>
</evidence>
<keyword evidence="3 6" id="KW-0479">Metal-binding</keyword>
<evidence type="ECO:0000313" key="9">
    <source>
        <dbReference type="Proteomes" id="UP001609175"/>
    </source>
</evidence>
<evidence type="ECO:0000256" key="1">
    <source>
        <dbReference type="ARBA" id="ARBA00022649"/>
    </source>
</evidence>
<keyword evidence="4 6" id="KW-0378">Hydrolase</keyword>
<reference evidence="8 9" key="1">
    <citation type="submission" date="2024-10" db="EMBL/GenBank/DDBJ databases">
        <authorList>
            <person name="Riesco R."/>
        </authorList>
    </citation>
    <scope>NUCLEOTIDE SEQUENCE [LARGE SCALE GENOMIC DNA]</scope>
    <source>
        <strain evidence="8 9">NCIMB 15449</strain>
    </source>
</reference>
<evidence type="ECO:0000256" key="6">
    <source>
        <dbReference type="HAMAP-Rule" id="MF_00265"/>
    </source>
</evidence>
<evidence type="ECO:0000256" key="4">
    <source>
        <dbReference type="ARBA" id="ARBA00022801"/>
    </source>
</evidence>
<dbReference type="InterPro" id="IPR006226">
    <property type="entry name" value="Mtu_PIN"/>
</dbReference>
<proteinExistence type="inferred from homology"/>
<feature type="domain" description="PIN" evidence="7">
    <location>
        <begin position="3"/>
        <end position="132"/>
    </location>
</feature>
<dbReference type="NCBIfam" id="TIGR00028">
    <property type="entry name" value="Mtu_PIN_fam"/>
    <property type="match status" value="1"/>
</dbReference>
<keyword evidence="6" id="KW-0800">Toxin</keyword>
<comment type="cofactor">
    <cofactor evidence="6">
        <name>Mg(2+)</name>
        <dbReference type="ChEBI" id="CHEBI:18420"/>
    </cofactor>
</comment>
<dbReference type="Gene3D" id="3.40.50.1010">
    <property type="entry name" value="5'-nuclease"/>
    <property type="match status" value="1"/>
</dbReference>
<dbReference type="Pfam" id="PF01850">
    <property type="entry name" value="PIN"/>
    <property type="match status" value="1"/>
</dbReference>
<sequence length="140" mass="15481">MKIVDANVLLYSVDRGARQHRAAKGWLDRSLSGIEPVGFAWIVVVAFLRLSTNPRIYARPLSVEQALDVVESWLSRPQAVVVEPSATHLVNLRSILVQFGGGNLTNDAHLAALALQHRATVVTFDHDFARFEGVAWIEPD</sequence>
<evidence type="ECO:0000313" key="8">
    <source>
        <dbReference type="EMBL" id="MFH5210546.1"/>
    </source>
</evidence>
<dbReference type="InterPro" id="IPR002716">
    <property type="entry name" value="PIN_dom"/>
</dbReference>
<protein>
    <recommendedName>
        <fullName evidence="6">Ribonuclease VapC</fullName>
        <shortName evidence="6">RNase VapC</shortName>
        <ecNumber evidence="6">3.1.-.-</ecNumber>
    </recommendedName>
    <alternativeName>
        <fullName evidence="6">Toxin VapC</fullName>
    </alternativeName>
</protein>
<dbReference type="EC" id="3.1.-.-" evidence="6"/>
<comment type="function">
    <text evidence="6">Toxic component of a toxin-antitoxin (TA) system. An RNase.</text>
</comment>
<feature type="binding site" evidence="6">
    <location>
        <position position="5"/>
    </location>
    <ligand>
        <name>Mg(2+)</name>
        <dbReference type="ChEBI" id="CHEBI:18420"/>
    </ligand>
</feature>
<dbReference type="CDD" id="cd18678">
    <property type="entry name" value="PIN_MtVapC25_VapC33-like"/>
    <property type="match status" value="1"/>
</dbReference>
<comment type="caution">
    <text evidence="8">The sequence shown here is derived from an EMBL/GenBank/DDBJ whole genome shotgun (WGS) entry which is preliminary data.</text>
</comment>
<dbReference type="Proteomes" id="UP001609175">
    <property type="component" value="Unassembled WGS sequence"/>
</dbReference>
<dbReference type="InterPro" id="IPR029060">
    <property type="entry name" value="PIN-like_dom_sf"/>
</dbReference>
<evidence type="ECO:0000259" key="7">
    <source>
        <dbReference type="Pfam" id="PF01850"/>
    </source>
</evidence>
<keyword evidence="2 6" id="KW-0540">Nuclease</keyword>
<accession>A0ABW7JRC8</accession>
<dbReference type="SUPFAM" id="SSF88723">
    <property type="entry name" value="PIN domain-like"/>
    <property type="match status" value="1"/>
</dbReference>
<gene>
    <name evidence="6" type="primary">vapC</name>
    <name evidence="8" type="ORF">ACHIPZ_20400</name>
</gene>
<dbReference type="EMBL" id="JBIMSO010000062">
    <property type="protein sequence ID" value="MFH5210546.1"/>
    <property type="molecule type" value="Genomic_DNA"/>
</dbReference>
<dbReference type="RefSeq" id="WP_395116355.1">
    <property type="nucleotide sequence ID" value="NZ_JBIMSO010000062.1"/>
</dbReference>
<comment type="similarity">
    <text evidence="6">Belongs to the PINc/VapC protein family.</text>
</comment>
<name>A0ABW7JRC8_9NOCA</name>
<dbReference type="InterPro" id="IPR022907">
    <property type="entry name" value="VapC_family"/>
</dbReference>
<dbReference type="HAMAP" id="MF_00265">
    <property type="entry name" value="VapC_Nob1"/>
    <property type="match status" value="1"/>
</dbReference>
<feature type="binding site" evidence="6">
    <location>
        <position position="107"/>
    </location>
    <ligand>
        <name>Mg(2+)</name>
        <dbReference type="ChEBI" id="CHEBI:18420"/>
    </ligand>
</feature>
<evidence type="ECO:0000256" key="3">
    <source>
        <dbReference type="ARBA" id="ARBA00022723"/>
    </source>
</evidence>